<evidence type="ECO:0000256" key="1">
    <source>
        <dbReference type="ARBA" id="ARBA00004193"/>
    </source>
</evidence>
<dbReference type="Gene3D" id="3.40.50.2300">
    <property type="match status" value="2"/>
</dbReference>
<accession>A0A9Q9F1X9</accession>
<evidence type="ECO:0000313" key="8">
    <source>
        <dbReference type="EMBL" id="KAA1042582.1"/>
    </source>
</evidence>
<evidence type="ECO:0000313" key="9">
    <source>
        <dbReference type="EMBL" id="UTH14442.1"/>
    </source>
</evidence>
<reference evidence="8 10" key="1">
    <citation type="submission" date="2019-09" db="EMBL/GenBank/DDBJ databases">
        <authorList>
            <person name="Mazhar S."/>
            <person name="Altermann E."/>
            <person name="Hill C."/>
            <person name="Mcauliffe O."/>
        </authorList>
    </citation>
    <scope>NUCLEOTIDE SEQUENCE [LARGE SCALE GENOMIC DNA]</scope>
    <source>
        <strain evidence="8 10">ATCC 51831</strain>
    </source>
</reference>
<evidence type="ECO:0000313" key="11">
    <source>
        <dbReference type="Proteomes" id="UP001057381"/>
    </source>
</evidence>
<keyword evidence="6" id="KW-0449">Lipoprotein</keyword>
<dbReference type="InterPro" id="IPR028082">
    <property type="entry name" value="Peripla_BP_I"/>
</dbReference>
<evidence type="ECO:0000313" key="10">
    <source>
        <dbReference type="Proteomes" id="UP000295735"/>
    </source>
</evidence>
<dbReference type="SUPFAM" id="SSF53822">
    <property type="entry name" value="Periplasmic binding protein-like I"/>
    <property type="match status" value="1"/>
</dbReference>
<gene>
    <name evidence="8" type="ORF">ERX35_001490</name>
    <name evidence="9" type="ORF">KFV11_03525</name>
</gene>
<dbReference type="Proteomes" id="UP000295735">
    <property type="component" value="Unassembled WGS sequence"/>
</dbReference>
<comment type="similarity">
    <text evidence="2">Belongs to the BMP lipoprotein family.</text>
</comment>
<reference evidence="9" key="2">
    <citation type="submission" date="2021-04" db="EMBL/GenBank/DDBJ databases">
        <title>Complete Genome Sequences of Macrococcus spp. from dog and cattle.</title>
        <authorList>
            <person name="Schwendener S."/>
            <person name="Perreten V."/>
        </authorList>
    </citation>
    <scope>NUCLEOTIDE SEQUENCE</scope>
    <source>
        <strain evidence="9">Epi0143-OL</strain>
    </source>
</reference>
<sequence>MKKLLSVAAVLLLIGGGIWLFRPEKKELTSVGFLFPGSMYDQTWGTEGYKGMLDIVQTYDTAFFYEQNINTRVKMEKAIKEMAARKVNILFGQGKEFSQVFNDLASQYPDINFVVFNGKSKAENVTAVNIDGYSMGFFSGMVAGHQTDNNRIGVIGAYNTQPDIRGFIDGAQYENPKVKVVANYISTFGYDNRGEMLADRMIKHDRVDVLFPAADGVNADIMMLLKDQDVSGIGYIIDQSGYGPQVLTSLQLNLAKAYADMADRYTKNQLQGGTYYFGVKEGMVQLGEFSYRVDPEFQQEINKQLKRYESERILPNGRKDSKDYFESYLKADH</sequence>
<keyword evidence="4" id="KW-0732">Signal</keyword>
<evidence type="ECO:0000256" key="2">
    <source>
        <dbReference type="ARBA" id="ARBA00008610"/>
    </source>
</evidence>
<comment type="subcellular location">
    <subcellularLocation>
        <location evidence="1">Cell membrane</location>
        <topology evidence="1">Lipid-anchor</topology>
    </subcellularLocation>
</comment>
<keyword evidence="5" id="KW-0472">Membrane</keyword>
<dbReference type="OrthoDB" id="2556857at2"/>
<dbReference type="EMBL" id="SCWC02000001">
    <property type="protein sequence ID" value="KAA1042582.1"/>
    <property type="molecule type" value="Genomic_DNA"/>
</dbReference>
<dbReference type="AlphaFoldDB" id="A0A9Q9F1X9"/>
<dbReference type="EMBL" id="CP073809">
    <property type="protein sequence ID" value="UTH14442.1"/>
    <property type="molecule type" value="Genomic_DNA"/>
</dbReference>
<dbReference type="RefSeq" id="WP_149458133.1">
    <property type="nucleotide sequence ID" value="NZ_CP073809.1"/>
</dbReference>
<dbReference type="PANTHER" id="PTHR34296:SF2">
    <property type="entry name" value="ABC TRANSPORTER GUANOSINE-BINDING PROTEIN NUPN"/>
    <property type="match status" value="1"/>
</dbReference>
<name>A0A9Q9F1X9_9STAP</name>
<proteinExistence type="inferred from homology"/>
<evidence type="ECO:0000256" key="3">
    <source>
        <dbReference type="ARBA" id="ARBA00022475"/>
    </source>
</evidence>
<organism evidence="9 11">
    <name type="scientific">Macrococcus equipercicus</name>
    <dbReference type="NCBI Taxonomy" id="69967"/>
    <lineage>
        <taxon>Bacteria</taxon>
        <taxon>Bacillati</taxon>
        <taxon>Bacillota</taxon>
        <taxon>Bacilli</taxon>
        <taxon>Bacillales</taxon>
        <taxon>Staphylococcaceae</taxon>
        <taxon>Macrococcus</taxon>
    </lineage>
</organism>
<evidence type="ECO:0000256" key="5">
    <source>
        <dbReference type="ARBA" id="ARBA00023136"/>
    </source>
</evidence>
<dbReference type="GO" id="GO:0005886">
    <property type="term" value="C:plasma membrane"/>
    <property type="evidence" value="ECO:0007669"/>
    <property type="project" value="UniProtKB-SubCell"/>
</dbReference>
<feature type="domain" description="ABC transporter substrate-binding protein PnrA-like" evidence="7">
    <location>
        <begin position="29"/>
        <end position="315"/>
    </location>
</feature>
<evidence type="ECO:0000256" key="6">
    <source>
        <dbReference type="ARBA" id="ARBA00023288"/>
    </source>
</evidence>
<keyword evidence="3" id="KW-1003">Cell membrane</keyword>
<dbReference type="Proteomes" id="UP001057381">
    <property type="component" value="Chromosome"/>
</dbReference>
<keyword evidence="10" id="KW-1185">Reference proteome</keyword>
<evidence type="ECO:0000256" key="4">
    <source>
        <dbReference type="ARBA" id="ARBA00022729"/>
    </source>
</evidence>
<dbReference type="InterPro" id="IPR050957">
    <property type="entry name" value="BMP_lipoprotein"/>
</dbReference>
<dbReference type="PANTHER" id="PTHR34296">
    <property type="entry name" value="TRANSCRIPTIONAL ACTIVATOR PROTEIN MED"/>
    <property type="match status" value="1"/>
</dbReference>
<dbReference type="KEGG" id="mequ:KFV11_03525"/>
<dbReference type="Pfam" id="PF02608">
    <property type="entry name" value="Bmp"/>
    <property type="match status" value="1"/>
</dbReference>
<evidence type="ECO:0000259" key="7">
    <source>
        <dbReference type="Pfam" id="PF02608"/>
    </source>
</evidence>
<dbReference type="InterPro" id="IPR003760">
    <property type="entry name" value="PnrA-like"/>
</dbReference>
<protein>
    <submittedName>
        <fullName evidence="9">BMP family ABC transporter substrate-binding protein</fullName>
    </submittedName>
</protein>